<evidence type="ECO:0000256" key="2">
    <source>
        <dbReference type="ARBA" id="ARBA00022771"/>
    </source>
</evidence>
<feature type="region of interest" description="Disordered" evidence="7">
    <location>
        <begin position="365"/>
        <end position="393"/>
    </location>
</feature>
<reference evidence="9 10" key="1">
    <citation type="submission" date="2018-03" db="EMBL/GenBank/DDBJ databases">
        <title>Finding Nemo's genes: A chromosome-scale reference assembly of the genome of the orange clownfish Amphiprion percula.</title>
        <authorList>
            <person name="Lehmann R."/>
        </authorList>
    </citation>
    <scope>NUCLEOTIDE SEQUENCE</scope>
</reference>
<evidence type="ECO:0000259" key="8">
    <source>
        <dbReference type="PROSITE" id="PS50950"/>
    </source>
</evidence>
<dbReference type="Pfam" id="PF05485">
    <property type="entry name" value="THAP"/>
    <property type="match status" value="1"/>
</dbReference>
<sequence length="714" mass="81154">MGGRNCCVKNCRRRSHDHHGRKLPNGLTFHCFPAWRTNEGGQISELTRRRRAAWVAAVGRSDITFDSIPSSMRVCSRHFYSGRPAYEMLESDPDWAPSLNLGHNDGNLRRAERVPLSVQTKKKQKQKMILKKRPVVAFTAPQTQSEDGFPPLHLDQHEEDSGPADYLLLSMKSKNKQIKKKKTETRPTATSTTPQTQSEAAEDWVPFLHLDYSEGNSLSVKSKKKRIKRKNTAMSTTPQIQSEAAEDWVPSLYLDLNEGNSLSVKSKKKAIKRKKTETRPAETFKVPQTQSEAAEDWVPSLHLDYNEGHLLSVKSKKKQIKRKKTETRPAEAFKVPQTQSEAAEDWVSSLHLDYNDGNLLSVKSKEKQIKKKKTETRPTETSTTPQTQSEAAGDWAPSLHLDYDEENLLSVKSKKKQIKREKMETRPAETSTTPQTQSEAAEGFKKPSVPPWRDVKSVLQSLIQINTNVSKKPEDETVDRPAANNTELSFRDFFRNALEASLEASIRSRAQSKASSSNSELTVELNLQVPPLKGKSDASSSSLPVSSSSSSCLNCVRLQRRVEELKEKLSQFAGEQEDMEASAAWIKPEQNPETIHEIEVVVPEWSELLSPDQVVQHDDSKASPSGQKRRPPLRFRKEWLSMFWFLRYSPSLDHMWCHVCRLHASSMYHKLALIKGSRVFKMDSIKKHSNTNYHKENLEQYVKSGNRISYQILL</sequence>
<dbReference type="STRING" id="161767.ENSAPEP00000002536"/>
<evidence type="ECO:0000256" key="6">
    <source>
        <dbReference type="SAM" id="Coils"/>
    </source>
</evidence>
<dbReference type="InterPro" id="IPR006612">
    <property type="entry name" value="THAP_Znf"/>
</dbReference>
<keyword evidence="1" id="KW-0479">Metal-binding</keyword>
<feature type="compositionally biased region" description="Polar residues" evidence="7">
    <location>
        <begin position="428"/>
        <end position="439"/>
    </location>
</feature>
<dbReference type="GO" id="GO:0003677">
    <property type="term" value="F:DNA binding"/>
    <property type="evidence" value="ECO:0007669"/>
    <property type="project" value="UniProtKB-UniRule"/>
</dbReference>
<evidence type="ECO:0000313" key="9">
    <source>
        <dbReference type="Ensembl" id="ENSAPEP00000002536.1"/>
    </source>
</evidence>
<feature type="region of interest" description="Disordered" evidence="7">
    <location>
        <begin position="414"/>
        <end position="451"/>
    </location>
</feature>
<accession>A0A3P8RQZ7</accession>
<dbReference type="Ensembl" id="ENSAPET00000002595.1">
    <property type="protein sequence ID" value="ENSAPEP00000002536.1"/>
    <property type="gene ID" value="ENSAPEG00000001855.1"/>
</dbReference>
<name>A0A3P8RQZ7_AMPPE</name>
<keyword evidence="2 5" id="KW-0863">Zinc-finger</keyword>
<dbReference type="PROSITE" id="PS50950">
    <property type="entry name" value="ZF_THAP"/>
    <property type="match status" value="1"/>
</dbReference>
<dbReference type="SUPFAM" id="SSF57716">
    <property type="entry name" value="Glucocorticoid receptor-like (DNA-binding domain)"/>
    <property type="match status" value="1"/>
</dbReference>
<evidence type="ECO:0000256" key="3">
    <source>
        <dbReference type="ARBA" id="ARBA00022833"/>
    </source>
</evidence>
<dbReference type="SMART" id="SM00980">
    <property type="entry name" value="THAP"/>
    <property type="match status" value="1"/>
</dbReference>
<dbReference type="AlphaFoldDB" id="A0A3P8RQZ7"/>
<organism evidence="9 10">
    <name type="scientific">Amphiprion percula</name>
    <name type="common">Orange clownfish</name>
    <name type="synonym">Lutjanus percula</name>
    <dbReference type="NCBI Taxonomy" id="161767"/>
    <lineage>
        <taxon>Eukaryota</taxon>
        <taxon>Metazoa</taxon>
        <taxon>Chordata</taxon>
        <taxon>Craniata</taxon>
        <taxon>Vertebrata</taxon>
        <taxon>Euteleostomi</taxon>
        <taxon>Actinopterygii</taxon>
        <taxon>Neopterygii</taxon>
        <taxon>Teleostei</taxon>
        <taxon>Neoteleostei</taxon>
        <taxon>Acanthomorphata</taxon>
        <taxon>Ovalentaria</taxon>
        <taxon>Pomacentridae</taxon>
        <taxon>Amphiprion</taxon>
    </lineage>
</organism>
<keyword evidence="3" id="KW-0862">Zinc</keyword>
<feature type="compositionally biased region" description="Low complexity" evidence="7">
    <location>
        <begin position="379"/>
        <end position="389"/>
    </location>
</feature>
<feature type="region of interest" description="Disordered" evidence="7">
    <location>
        <begin position="176"/>
        <end position="201"/>
    </location>
</feature>
<feature type="region of interest" description="Disordered" evidence="7">
    <location>
        <begin position="317"/>
        <end position="341"/>
    </location>
</feature>
<evidence type="ECO:0000313" key="10">
    <source>
        <dbReference type="Proteomes" id="UP000265080"/>
    </source>
</evidence>
<evidence type="ECO:0000256" key="1">
    <source>
        <dbReference type="ARBA" id="ARBA00022723"/>
    </source>
</evidence>
<feature type="domain" description="THAP-type" evidence="8">
    <location>
        <begin position="1"/>
        <end position="100"/>
    </location>
</feature>
<keyword evidence="10" id="KW-1185">Reference proteome</keyword>
<evidence type="ECO:0000256" key="7">
    <source>
        <dbReference type="SAM" id="MobiDB-lite"/>
    </source>
</evidence>
<evidence type="ECO:0000256" key="4">
    <source>
        <dbReference type="ARBA" id="ARBA00023125"/>
    </source>
</evidence>
<dbReference type="GeneTree" id="ENSGT00940000176877"/>
<dbReference type="GO" id="GO:0008270">
    <property type="term" value="F:zinc ion binding"/>
    <property type="evidence" value="ECO:0007669"/>
    <property type="project" value="UniProtKB-KW"/>
</dbReference>
<evidence type="ECO:0000256" key="5">
    <source>
        <dbReference type="PROSITE-ProRule" id="PRU00309"/>
    </source>
</evidence>
<feature type="coiled-coil region" evidence="6">
    <location>
        <begin position="555"/>
        <end position="582"/>
    </location>
</feature>
<keyword evidence="6" id="KW-0175">Coiled coil</keyword>
<reference evidence="9" key="2">
    <citation type="submission" date="2025-08" db="UniProtKB">
        <authorList>
            <consortium name="Ensembl"/>
        </authorList>
    </citation>
    <scope>IDENTIFICATION</scope>
</reference>
<protein>
    <recommendedName>
        <fullName evidence="8">THAP-type domain-containing protein</fullName>
    </recommendedName>
</protein>
<feature type="compositionally biased region" description="Low complexity" evidence="7">
    <location>
        <begin position="186"/>
        <end position="199"/>
    </location>
</feature>
<dbReference type="Proteomes" id="UP000265080">
    <property type="component" value="Chromosome 4"/>
</dbReference>
<proteinExistence type="predicted"/>
<keyword evidence="4 5" id="KW-0238">DNA-binding</keyword>
<reference evidence="9" key="3">
    <citation type="submission" date="2025-09" db="UniProtKB">
        <authorList>
            <consortium name="Ensembl"/>
        </authorList>
    </citation>
    <scope>IDENTIFICATION</scope>
</reference>